<accession>A0ACC2NTE9</accession>
<keyword evidence="2" id="KW-1185">Reference proteome</keyword>
<name>A0ACC2NTE9_9HYME</name>
<evidence type="ECO:0000313" key="1">
    <source>
        <dbReference type="EMBL" id="KAJ8672825.1"/>
    </source>
</evidence>
<sequence>MKRAAVKRARTTSSQLIIGEVRMIGHDVDTKTLERAAIQLTDTWPIVSEDRTDGVRECDGILTFVQQLRDRNIYFNRLKRKESKDERIKTSIAERNNLLYMQIGCPNCQPVNDLSKKDIESARQFLLGYKQYNLEDETIAHQIKTVFMKCFPAQRQFFNESAQNLHYVDIHSLWPCLLKRHYLHLHYLTLTGISPEKISQNFVNKRIYNLAYGIKSLWHSIEDMKDINNRDYLAVSIIFQHLKEPMDQVFKVVEVVTIFALLQIIPISRIMVVSRTSVTWL</sequence>
<evidence type="ECO:0000313" key="2">
    <source>
        <dbReference type="Proteomes" id="UP001239111"/>
    </source>
</evidence>
<gene>
    <name evidence="1" type="ORF">QAD02_004085</name>
</gene>
<dbReference type="Proteomes" id="UP001239111">
    <property type="component" value="Chromosome 3"/>
</dbReference>
<dbReference type="EMBL" id="CM056743">
    <property type="protein sequence ID" value="KAJ8672825.1"/>
    <property type="molecule type" value="Genomic_DNA"/>
</dbReference>
<organism evidence="1 2">
    <name type="scientific">Eretmocerus hayati</name>
    <dbReference type="NCBI Taxonomy" id="131215"/>
    <lineage>
        <taxon>Eukaryota</taxon>
        <taxon>Metazoa</taxon>
        <taxon>Ecdysozoa</taxon>
        <taxon>Arthropoda</taxon>
        <taxon>Hexapoda</taxon>
        <taxon>Insecta</taxon>
        <taxon>Pterygota</taxon>
        <taxon>Neoptera</taxon>
        <taxon>Endopterygota</taxon>
        <taxon>Hymenoptera</taxon>
        <taxon>Apocrita</taxon>
        <taxon>Proctotrupomorpha</taxon>
        <taxon>Chalcidoidea</taxon>
        <taxon>Aphelinidae</taxon>
        <taxon>Aphelininae</taxon>
        <taxon>Eretmocerus</taxon>
    </lineage>
</organism>
<reference evidence="1" key="1">
    <citation type="submission" date="2023-04" db="EMBL/GenBank/DDBJ databases">
        <title>A chromosome-level genome assembly of the parasitoid wasp Eretmocerus hayati.</title>
        <authorList>
            <person name="Zhong Y."/>
            <person name="Liu S."/>
            <person name="Liu Y."/>
        </authorList>
    </citation>
    <scope>NUCLEOTIDE SEQUENCE</scope>
    <source>
        <strain evidence="1">ZJU_SS_LIU_2023</strain>
    </source>
</reference>
<comment type="caution">
    <text evidence="1">The sequence shown here is derived from an EMBL/GenBank/DDBJ whole genome shotgun (WGS) entry which is preliminary data.</text>
</comment>
<proteinExistence type="predicted"/>
<protein>
    <submittedName>
        <fullName evidence="1">Uncharacterized protein</fullName>
    </submittedName>
</protein>